<dbReference type="Pfam" id="PF18862">
    <property type="entry name" value="ApeA_NTD1"/>
    <property type="match status" value="1"/>
</dbReference>
<protein>
    <recommendedName>
        <fullName evidence="6">ApeA N-terminal domain-containing protein</fullName>
    </recommendedName>
</protein>
<proteinExistence type="predicted"/>
<dbReference type="Proteomes" id="UP000734271">
    <property type="component" value="Unassembled WGS sequence"/>
</dbReference>
<keyword evidence="5" id="KW-1185">Reference proteome</keyword>
<feature type="domain" description="ApeA N-terminal" evidence="3">
    <location>
        <begin position="14"/>
        <end position="260"/>
    </location>
</feature>
<evidence type="ECO:0000313" key="5">
    <source>
        <dbReference type="Proteomes" id="UP000734271"/>
    </source>
</evidence>
<reference evidence="4 5" key="1">
    <citation type="submission" date="2021-08" db="EMBL/GenBank/DDBJ databases">
        <title>FDA dAtabase for Regulatory Grade micrObial Sequences (FDA-ARGOS): Supporting development and validation of Infectious Disease Dx tests.</title>
        <authorList>
            <person name="Sproer C."/>
            <person name="Gronow S."/>
            <person name="Severitt S."/>
            <person name="Schroder I."/>
            <person name="Tallon L."/>
            <person name="Sadzewicz L."/>
            <person name="Zhao X."/>
            <person name="Boylan J."/>
            <person name="Ott S."/>
            <person name="Bowen H."/>
            <person name="Vavikolanu K."/>
            <person name="Hazen T."/>
            <person name="Aluvathingal J."/>
            <person name="Nadendla S."/>
            <person name="Lowell S."/>
            <person name="Myers T."/>
            <person name="Yan Y."/>
            <person name="Sichtig H."/>
        </authorList>
    </citation>
    <scope>NUCLEOTIDE SEQUENCE [LARGE SCALE GENOMIC DNA]</scope>
    <source>
        <strain evidence="4 5">FDAARGOS_1460</strain>
    </source>
</reference>
<feature type="coiled-coil region" evidence="1">
    <location>
        <begin position="347"/>
        <end position="374"/>
    </location>
</feature>
<evidence type="ECO:0000256" key="1">
    <source>
        <dbReference type="SAM" id="Coils"/>
    </source>
</evidence>
<gene>
    <name evidence="4" type="ORF">K8P03_04725</name>
</gene>
<dbReference type="InterPro" id="IPR041229">
    <property type="entry name" value="HEPN_Apea"/>
</dbReference>
<name>A0ABS7SYM1_9FIRM</name>
<organism evidence="4 5">
    <name type="scientific">Anaerococcus murdochii</name>
    <dbReference type="NCBI Taxonomy" id="411577"/>
    <lineage>
        <taxon>Bacteria</taxon>
        <taxon>Bacillati</taxon>
        <taxon>Bacillota</taxon>
        <taxon>Tissierellia</taxon>
        <taxon>Tissierellales</taxon>
        <taxon>Peptoniphilaceae</taxon>
        <taxon>Anaerococcus</taxon>
    </lineage>
</organism>
<evidence type="ECO:0000259" key="3">
    <source>
        <dbReference type="Pfam" id="PF18862"/>
    </source>
</evidence>
<evidence type="ECO:0000259" key="2">
    <source>
        <dbReference type="Pfam" id="PF18739"/>
    </source>
</evidence>
<dbReference type="RefSeq" id="WP_223418819.1">
    <property type="nucleotide sequence ID" value="NZ_JAIPME010000002.1"/>
</dbReference>
<dbReference type="Pfam" id="PF18739">
    <property type="entry name" value="HEPN_Apea"/>
    <property type="match status" value="1"/>
</dbReference>
<feature type="domain" description="Apea-like HEPN" evidence="2">
    <location>
        <begin position="334"/>
        <end position="490"/>
    </location>
</feature>
<evidence type="ECO:0000313" key="4">
    <source>
        <dbReference type="EMBL" id="MBZ2386601.1"/>
    </source>
</evidence>
<sequence>MANLREFRLDNIIEYKGLWSLSAVGVYTKNRIETAVRGTLKINNGKIRLEINGKLKSYNIKNTYNSFDIFGYLSNGLYVKLEKCYIISINFPSPGYPTESYMATRGFILIKNDDNIISKTLQATQVRISLNYLEDWYDINLPTINNVGDDGSYSIDYNNDFFDNNNYEILDGNYYVKLVRNITQNYNIHKGVITEVDSYLKINSKGYEPKPIDNLLDLAFWLKEFINFITQTFGNLTECTYLLEDNVNRIWIEKIKKDEYIYHRPYYEGKLIFNQLSFNNDELNFYSLRLSNVYKDFGLLINEWFKNKDNLDYIISLYNQNQLPNLDINTKLVNQIKMLEAYYDNYKVNKREKITDKENKLNKTKTKLKEYLNLFDVEEGIKEDIIKNINYSSKNKKMNLREKLNVILESLPENFKIIFYDIDPEWDRDDKFIDKFAVKLKDTRNYYTHGANPDKNKNRYKSTKEIIIANQVLDYIIYFLVLKVLGLDDKKILNYPFIKYKIME</sequence>
<dbReference type="InterPro" id="IPR041223">
    <property type="entry name" value="ApeA_NTD"/>
</dbReference>
<keyword evidence="1" id="KW-0175">Coiled coil</keyword>
<accession>A0ABS7SYM1</accession>
<dbReference type="EMBL" id="JAIPME010000002">
    <property type="protein sequence ID" value="MBZ2386601.1"/>
    <property type="molecule type" value="Genomic_DNA"/>
</dbReference>
<evidence type="ECO:0008006" key="6">
    <source>
        <dbReference type="Google" id="ProtNLM"/>
    </source>
</evidence>
<comment type="caution">
    <text evidence="4">The sequence shown here is derived from an EMBL/GenBank/DDBJ whole genome shotgun (WGS) entry which is preliminary data.</text>
</comment>